<gene>
    <name evidence="3" type="primary">crtY</name>
    <name evidence="3" type="ORF">PADco_20</name>
</gene>
<evidence type="ECO:0000256" key="1">
    <source>
        <dbReference type="ARBA" id="ARBA00006599"/>
    </source>
</evidence>
<dbReference type="InterPro" id="IPR008461">
    <property type="entry name" value="CrtY"/>
</dbReference>
<dbReference type="EMBL" id="AP023216">
    <property type="protein sequence ID" value="BCG49783.1"/>
    <property type="molecule type" value="Genomic_DNA"/>
</dbReference>
<dbReference type="NCBIfam" id="TIGR01790">
    <property type="entry name" value="carotene-cycl"/>
    <property type="match status" value="1"/>
</dbReference>
<evidence type="ECO:0000256" key="2">
    <source>
        <dbReference type="SAM" id="Phobius"/>
    </source>
</evidence>
<dbReference type="GO" id="GO:0045436">
    <property type="term" value="F:lycopene beta cyclase activity"/>
    <property type="evidence" value="ECO:0007669"/>
    <property type="project" value="InterPro"/>
</dbReference>
<sequence>MKKNNYYWDFILVGAGLWNSIIAWYLRQYKPKLNILLIELNSSISKDHIWSFHQHDISSSQHIFIKPLITYSWPSYQVKFPKFNRQIFSGYYSICSKHLNSCLKQNLGNNNFLFNNKTIEIITPTSICLNNREIINANCIIDGRGLKDFQFKGVYQIFLGQQWYLSSPHGLNIPIIMDATINQKKDEYRFIYTLPLTPNSLMIEDTRYTKKSFLTPDMLKNSIHYIQEYAFKNKWKLVKIEREEVGCIPIPFKNKKIIKFKKIVCVGLRANLFHVTTGYSLPIAIQLAENIAKYSTTTTQINFIFLLKLVKKFIIKHQKKQRFFYLLNRLFFLSNPRSHLDIMQYFYSLPEKTISNFYANKLSLFDKIRIFSGKPPISLFQALHTIFFKFIK</sequence>
<organism evidence="3 4">
    <name type="scientific">Candidatus Profftella armatura</name>
    <name type="common">Diaphorina cf. continua</name>
    <dbReference type="NCBI Taxonomy" id="2661583"/>
    <lineage>
        <taxon>Bacteria</taxon>
        <taxon>Pseudomonadati</taxon>
        <taxon>Pseudomonadota</taxon>
        <taxon>Betaproteobacteria</taxon>
        <taxon>Candidatus Profftella</taxon>
    </lineage>
</organism>
<keyword evidence="4" id="KW-1185">Reference proteome</keyword>
<comment type="similarity">
    <text evidence="1">Belongs to the lycopene cyclase family.</text>
</comment>
<keyword evidence="2" id="KW-0472">Membrane</keyword>
<feature type="transmembrane region" description="Helical" evidence="2">
    <location>
        <begin position="6"/>
        <end position="26"/>
    </location>
</feature>
<protein>
    <submittedName>
        <fullName evidence="3">Lycopene cyclase</fullName>
    </submittedName>
</protein>
<accession>A0A7R6W0B0</accession>
<proteinExistence type="inferred from homology"/>
<dbReference type="NCBIfam" id="TIGR01789">
    <property type="entry name" value="lycopene_cycl"/>
    <property type="match status" value="1"/>
</dbReference>
<dbReference type="Pfam" id="PF05834">
    <property type="entry name" value="Lycopene_cycl"/>
    <property type="match status" value="1"/>
</dbReference>
<dbReference type="RefSeq" id="WP_199397408.1">
    <property type="nucleotide sequence ID" value="NZ_AP023216.1"/>
</dbReference>
<dbReference type="Proteomes" id="UP000595708">
    <property type="component" value="Plasmid pPADco"/>
</dbReference>
<keyword evidence="2" id="KW-0812">Transmembrane</keyword>
<reference evidence="3 4" key="1">
    <citation type="journal article" date="2020" name="Genome Biol. Evol.">
        <title>Comparative Genomics Underlines Multiple Roles of Profftella, an Obligate Symbiont of Psyllids: Providing Toxins, Vitamins, and Carotenoids.</title>
        <authorList>
            <person name="Nakabachi A."/>
            <person name="Piel J."/>
            <person name="Malenovsky I."/>
            <person name="Hirose Y."/>
        </authorList>
    </citation>
    <scope>NUCLEOTIDE SEQUENCE [LARGE SCALE GENOMIC DNA]</scope>
    <source>
        <strain evidence="3 4">Dco</strain>
        <plasmid evidence="4">pPADco</plasmid>
    </source>
</reference>
<keyword evidence="2" id="KW-1133">Transmembrane helix</keyword>
<dbReference type="GO" id="GO:0016705">
    <property type="term" value="F:oxidoreductase activity, acting on paired donors, with incorporation or reduction of molecular oxygen"/>
    <property type="evidence" value="ECO:0007669"/>
    <property type="project" value="InterPro"/>
</dbReference>
<dbReference type="InterPro" id="IPR036188">
    <property type="entry name" value="FAD/NAD-bd_sf"/>
</dbReference>
<dbReference type="SUPFAM" id="SSF51905">
    <property type="entry name" value="FAD/NAD(P)-binding domain"/>
    <property type="match status" value="1"/>
</dbReference>
<dbReference type="AlphaFoldDB" id="A0A7R6W0B0"/>
<evidence type="ECO:0000313" key="3">
    <source>
        <dbReference type="EMBL" id="BCG49783.1"/>
    </source>
</evidence>
<dbReference type="GO" id="GO:0016117">
    <property type="term" value="P:carotenoid biosynthetic process"/>
    <property type="evidence" value="ECO:0007669"/>
    <property type="project" value="InterPro"/>
</dbReference>
<name>A0A7R6W0B0_9PROT</name>
<dbReference type="InterPro" id="IPR010108">
    <property type="entry name" value="Lycopene_cyclase_b/e"/>
</dbReference>
<evidence type="ECO:0000313" key="4">
    <source>
        <dbReference type="Proteomes" id="UP000595708"/>
    </source>
</evidence>
<dbReference type="KEGG" id="parm:PADco_20"/>
<keyword evidence="3" id="KW-0614">Plasmid</keyword>
<geneLocation type="plasmid" evidence="3 4">
    <name>pPADco</name>
</geneLocation>